<evidence type="ECO:0000256" key="14">
    <source>
        <dbReference type="ARBA" id="ARBA00048586"/>
    </source>
</evidence>
<evidence type="ECO:0000256" key="15">
    <source>
        <dbReference type="RuleBase" id="RU003750"/>
    </source>
</evidence>
<evidence type="ECO:0000256" key="2">
    <source>
        <dbReference type="ARBA" id="ARBA00005042"/>
    </source>
</evidence>
<dbReference type="InterPro" id="IPR004570">
    <property type="entry name" value="Phosphatidylglycerol_P_synth"/>
</dbReference>
<keyword evidence="13" id="KW-1208">Phospholipid metabolism</keyword>
<evidence type="ECO:0000256" key="12">
    <source>
        <dbReference type="ARBA" id="ARBA00023209"/>
    </source>
</evidence>
<sequence>MNIPNMLTMLRLFLVPVLFYALVEGRYGGALAIFLIAALSDGLDGWIARRFHLQTRLGAILDPIADKLLVVTAVITLTWLGFLPLWLTVLIISRDLLIIGGSMAYQLLIGAIEIAPTRLSKVNTVVQFLLIVLVLLHAASGWRYPGLLMIFFIASAVSTLSSGLQYVWVWSRKAIAQEKGTTGP</sequence>
<evidence type="ECO:0000256" key="10">
    <source>
        <dbReference type="ARBA" id="ARBA00023098"/>
    </source>
</evidence>
<dbReference type="EC" id="2.7.8.5" evidence="4"/>
<dbReference type="AlphaFoldDB" id="A0A3M8QTQ9"/>
<evidence type="ECO:0000256" key="6">
    <source>
        <dbReference type="ARBA" id="ARBA00022516"/>
    </source>
</evidence>
<dbReference type="PANTHER" id="PTHR14269">
    <property type="entry name" value="CDP-DIACYLGLYCEROL--GLYCEROL-3-PHOSPHATE 3-PHOSPHATIDYLTRANSFERASE-RELATED"/>
    <property type="match status" value="1"/>
</dbReference>
<proteinExistence type="inferred from homology"/>
<organism evidence="17">
    <name type="scientific">Acidithiobacillus sulfuriphilus</name>
    <dbReference type="NCBI Taxonomy" id="1867749"/>
    <lineage>
        <taxon>Bacteria</taxon>
        <taxon>Pseudomonadati</taxon>
        <taxon>Pseudomonadota</taxon>
        <taxon>Acidithiobacillia</taxon>
        <taxon>Acidithiobacillales</taxon>
        <taxon>Acidithiobacillaceae</taxon>
        <taxon>Acidithiobacillus</taxon>
    </lineage>
</organism>
<dbReference type="GO" id="GO:0008444">
    <property type="term" value="F:CDP-diacylglycerol-glycerol-3-phosphate 3-phosphatidyltransferase activity"/>
    <property type="evidence" value="ECO:0007669"/>
    <property type="project" value="UniProtKB-EC"/>
</dbReference>
<dbReference type="Gene3D" id="1.20.120.1760">
    <property type="match status" value="1"/>
</dbReference>
<comment type="catalytic activity">
    <reaction evidence="14">
        <text>a CDP-1,2-diacyl-sn-glycerol + sn-glycerol 3-phosphate = a 1,2-diacyl-sn-glycero-3-phospho-(1'-sn-glycero-3'-phosphate) + CMP + H(+)</text>
        <dbReference type="Rhea" id="RHEA:12593"/>
        <dbReference type="ChEBI" id="CHEBI:15378"/>
        <dbReference type="ChEBI" id="CHEBI:57597"/>
        <dbReference type="ChEBI" id="CHEBI:58332"/>
        <dbReference type="ChEBI" id="CHEBI:60110"/>
        <dbReference type="ChEBI" id="CHEBI:60377"/>
        <dbReference type="EC" id="2.7.8.5"/>
    </reaction>
</comment>
<evidence type="ECO:0000256" key="3">
    <source>
        <dbReference type="ARBA" id="ARBA00010441"/>
    </source>
</evidence>
<evidence type="ECO:0000256" key="8">
    <source>
        <dbReference type="ARBA" id="ARBA00022692"/>
    </source>
</evidence>
<evidence type="ECO:0000256" key="9">
    <source>
        <dbReference type="ARBA" id="ARBA00022989"/>
    </source>
</evidence>
<dbReference type="InterPro" id="IPR000462">
    <property type="entry name" value="CDP-OH_P_trans"/>
</dbReference>
<dbReference type="OrthoDB" id="9796672at2"/>
<keyword evidence="12" id="KW-0594">Phospholipid biosynthesis</keyword>
<comment type="caution">
    <text evidence="17">The sequence shown here is derived from an EMBL/GenBank/DDBJ whole genome shotgun (WGS) entry which is preliminary data.</text>
</comment>
<evidence type="ECO:0000256" key="11">
    <source>
        <dbReference type="ARBA" id="ARBA00023136"/>
    </source>
</evidence>
<dbReference type="Pfam" id="PF01066">
    <property type="entry name" value="CDP-OH_P_transf"/>
    <property type="match status" value="1"/>
</dbReference>
<dbReference type="PIRSF" id="PIRSF000847">
    <property type="entry name" value="Phos_ph_gly_syn"/>
    <property type="match status" value="1"/>
</dbReference>
<dbReference type="InterPro" id="IPR050324">
    <property type="entry name" value="CDP-alcohol_PTase-I"/>
</dbReference>
<keyword evidence="11 16" id="KW-0472">Membrane</keyword>
<evidence type="ECO:0000313" key="17">
    <source>
        <dbReference type="EMBL" id="RNF59598.1"/>
    </source>
</evidence>
<keyword evidence="6" id="KW-0444">Lipid biosynthesis</keyword>
<feature type="transmembrane region" description="Helical" evidence="16">
    <location>
        <begin position="146"/>
        <end position="169"/>
    </location>
</feature>
<name>A0A3M8QTQ9_9PROT</name>
<feature type="transmembrane region" description="Helical" evidence="16">
    <location>
        <begin position="122"/>
        <end position="140"/>
    </location>
</feature>
<evidence type="ECO:0000256" key="7">
    <source>
        <dbReference type="ARBA" id="ARBA00022679"/>
    </source>
</evidence>
<accession>A0A3M8QTQ9</accession>
<feature type="transmembrane region" description="Helical" evidence="16">
    <location>
        <begin position="68"/>
        <end position="91"/>
    </location>
</feature>
<evidence type="ECO:0000256" key="16">
    <source>
        <dbReference type="SAM" id="Phobius"/>
    </source>
</evidence>
<keyword evidence="7 15" id="KW-0808">Transferase</keyword>
<comment type="similarity">
    <text evidence="3 15">Belongs to the CDP-alcohol phosphatidyltransferase class-I family.</text>
</comment>
<dbReference type="GO" id="GO:0016020">
    <property type="term" value="C:membrane"/>
    <property type="evidence" value="ECO:0007669"/>
    <property type="project" value="UniProtKB-SubCell"/>
</dbReference>
<keyword evidence="10" id="KW-0443">Lipid metabolism</keyword>
<evidence type="ECO:0000256" key="4">
    <source>
        <dbReference type="ARBA" id="ARBA00013170"/>
    </source>
</evidence>
<dbReference type="RefSeq" id="WP_123104924.1">
    <property type="nucleotide sequence ID" value="NZ_CP127527.1"/>
</dbReference>
<reference evidence="17" key="1">
    <citation type="submission" date="2018-10" db="EMBL/GenBank/DDBJ databases">
        <title>Acidithiobacillus sulfuriphilus sp. nov.: an extremely acidophilic sulfur-oxidizing chemolithotroph isolated from a neutral pH environment.</title>
        <authorList>
            <person name="Falagan C."/>
            <person name="Moya-Beltran A."/>
            <person name="Quatrini R."/>
            <person name="Johnson D.B."/>
        </authorList>
    </citation>
    <scope>NUCLEOTIDE SEQUENCE [LARGE SCALE GENOMIC DNA]</scope>
    <source>
        <strain evidence="17">CJ-2</strain>
    </source>
</reference>
<keyword evidence="8 16" id="KW-0812">Transmembrane</keyword>
<dbReference type="PANTHER" id="PTHR14269:SF11">
    <property type="entry name" value="CDP-DIACYLGLYCEROL--GLYCEROL-3-PHOSPHATE 3-PHOSPHATIDYLTRANSFERASE"/>
    <property type="match status" value="1"/>
</dbReference>
<evidence type="ECO:0000256" key="13">
    <source>
        <dbReference type="ARBA" id="ARBA00023264"/>
    </source>
</evidence>
<dbReference type="InterPro" id="IPR048254">
    <property type="entry name" value="CDP_ALCOHOL_P_TRANSF_CS"/>
</dbReference>
<comment type="subcellular location">
    <subcellularLocation>
        <location evidence="1">Membrane</location>
        <topology evidence="1">Multi-pass membrane protein</topology>
    </subcellularLocation>
</comment>
<dbReference type="PROSITE" id="PS00379">
    <property type="entry name" value="CDP_ALCOHOL_P_TRANSF"/>
    <property type="match status" value="1"/>
</dbReference>
<feature type="transmembrane region" description="Helical" evidence="16">
    <location>
        <begin position="7"/>
        <end position="23"/>
    </location>
</feature>
<evidence type="ECO:0000256" key="1">
    <source>
        <dbReference type="ARBA" id="ARBA00004141"/>
    </source>
</evidence>
<evidence type="ECO:0000256" key="5">
    <source>
        <dbReference type="ARBA" id="ARBA00014944"/>
    </source>
</evidence>
<protein>
    <recommendedName>
        <fullName evidence="5">CDP-diacylglycerol--glycerol-3-phosphate 3-phosphatidyltransferase</fullName>
        <ecNumber evidence="4">2.7.8.5</ecNumber>
    </recommendedName>
</protein>
<dbReference type="InterPro" id="IPR043130">
    <property type="entry name" value="CDP-OH_PTrfase_TM_dom"/>
</dbReference>
<dbReference type="GO" id="GO:0046474">
    <property type="term" value="P:glycerophospholipid biosynthetic process"/>
    <property type="evidence" value="ECO:0007669"/>
    <property type="project" value="TreeGrafter"/>
</dbReference>
<gene>
    <name evidence="17" type="ORF">EC580_10800</name>
</gene>
<keyword evidence="9 16" id="KW-1133">Transmembrane helix</keyword>
<feature type="transmembrane region" description="Helical" evidence="16">
    <location>
        <begin position="97"/>
        <end position="115"/>
    </location>
</feature>
<dbReference type="EMBL" id="RIZI01000183">
    <property type="protein sequence ID" value="RNF59598.1"/>
    <property type="molecule type" value="Genomic_DNA"/>
</dbReference>
<comment type="pathway">
    <text evidence="2">Phospholipid metabolism; phosphatidylglycerol biosynthesis; phosphatidylglycerol from CDP-diacylglycerol: step 1/2.</text>
</comment>